<dbReference type="AlphaFoldDB" id="A0A1F5YF49"/>
<name>A0A1F5YF49_9BACT</name>
<evidence type="ECO:0000256" key="1">
    <source>
        <dbReference type="ARBA" id="ARBA00009981"/>
    </source>
</evidence>
<proteinExistence type="inferred from homology"/>
<comment type="function">
    <text evidence="2">Antitoxin component of a type II toxin-antitoxin (TA) system.</text>
</comment>
<evidence type="ECO:0000313" key="3">
    <source>
        <dbReference type="EMBL" id="OGF98794.1"/>
    </source>
</evidence>
<dbReference type="InterPro" id="IPR006442">
    <property type="entry name" value="Antitoxin_Phd/YefM"/>
</dbReference>
<dbReference type="Pfam" id="PF02604">
    <property type="entry name" value="PhdYeFM_antitox"/>
    <property type="match status" value="1"/>
</dbReference>
<protein>
    <recommendedName>
        <fullName evidence="2">Antitoxin</fullName>
    </recommendedName>
</protein>
<evidence type="ECO:0000313" key="4">
    <source>
        <dbReference type="Proteomes" id="UP000177396"/>
    </source>
</evidence>
<organism evidence="3 4">
    <name type="scientific">Candidatus Gottesmanbacteria bacterium RBG_16_38_7b</name>
    <dbReference type="NCBI Taxonomy" id="1798372"/>
    <lineage>
        <taxon>Bacteria</taxon>
        <taxon>Candidatus Gottesmaniibacteriota</taxon>
    </lineage>
</organism>
<comment type="caution">
    <text evidence="3">The sequence shown here is derived from an EMBL/GenBank/DDBJ whole genome shotgun (WGS) entry which is preliminary data.</text>
</comment>
<comment type="similarity">
    <text evidence="1 2">Belongs to the phD/YefM antitoxin family.</text>
</comment>
<dbReference type="NCBIfam" id="TIGR01552">
    <property type="entry name" value="phd_fam"/>
    <property type="match status" value="1"/>
</dbReference>
<dbReference type="Proteomes" id="UP000177396">
    <property type="component" value="Unassembled WGS sequence"/>
</dbReference>
<dbReference type="InterPro" id="IPR036165">
    <property type="entry name" value="YefM-like_sf"/>
</dbReference>
<accession>A0A1F5YF49</accession>
<evidence type="ECO:0000256" key="2">
    <source>
        <dbReference type="RuleBase" id="RU362080"/>
    </source>
</evidence>
<reference evidence="3 4" key="1">
    <citation type="journal article" date="2016" name="Nat. Commun.">
        <title>Thousands of microbial genomes shed light on interconnected biogeochemical processes in an aquifer system.</title>
        <authorList>
            <person name="Anantharaman K."/>
            <person name="Brown C.T."/>
            <person name="Hug L.A."/>
            <person name="Sharon I."/>
            <person name="Castelle C.J."/>
            <person name="Probst A.J."/>
            <person name="Thomas B.C."/>
            <person name="Singh A."/>
            <person name="Wilkins M.J."/>
            <person name="Karaoz U."/>
            <person name="Brodie E.L."/>
            <person name="Williams K.H."/>
            <person name="Hubbard S.S."/>
            <person name="Banfield J.F."/>
        </authorList>
    </citation>
    <scope>NUCLEOTIDE SEQUENCE [LARGE SCALE GENOMIC DNA]</scope>
</reference>
<dbReference type="Gene3D" id="3.40.1620.10">
    <property type="entry name" value="YefM-like domain"/>
    <property type="match status" value="1"/>
</dbReference>
<dbReference type="SUPFAM" id="SSF143120">
    <property type="entry name" value="YefM-like"/>
    <property type="match status" value="1"/>
</dbReference>
<dbReference type="EMBL" id="MFJB01000085">
    <property type="protein sequence ID" value="OGF98794.1"/>
    <property type="molecule type" value="Genomic_DNA"/>
</dbReference>
<sequence>MRIISTFEFRNKLAEFLDEIYKTDAPLVVSRFGKPLVKIIPYKKEKTDNFDRFFGFMGNDISGIEFENKVRRNKKEKERTKLLRNGKYPR</sequence>
<gene>
    <name evidence="3" type="ORF">A2153_02480</name>
</gene>